<dbReference type="InterPro" id="IPR032675">
    <property type="entry name" value="LRR_dom_sf"/>
</dbReference>
<dbReference type="PANTHER" id="PTHR23155">
    <property type="entry name" value="DISEASE RESISTANCE PROTEIN RP"/>
    <property type="match status" value="1"/>
</dbReference>
<evidence type="ECO:0000313" key="2">
    <source>
        <dbReference type="EMBL" id="KAF3340886.1"/>
    </source>
</evidence>
<evidence type="ECO:0000313" key="3">
    <source>
        <dbReference type="Proteomes" id="UP000623129"/>
    </source>
</evidence>
<dbReference type="Gene3D" id="3.80.10.10">
    <property type="entry name" value="Ribonuclease Inhibitor"/>
    <property type="match status" value="2"/>
</dbReference>
<dbReference type="SMART" id="SM00382">
    <property type="entry name" value="AAA"/>
    <property type="match status" value="1"/>
</dbReference>
<dbReference type="SUPFAM" id="SSF52058">
    <property type="entry name" value="L domain-like"/>
    <property type="match status" value="1"/>
</dbReference>
<protein>
    <submittedName>
        <fullName evidence="2">Disease resistance protein RPM1</fullName>
    </submittedName>
</protein>
<dbReference type="AlphaFoldDB" id="A0A833VK64"/>
<reference evidence="2" key="1">
    <citation type="submission" date="2020-01" db="EMBL/GenBank/DDBJ databases">
        <title>Genome sequence of Kobresia littledalei, the first chromosome-level genome in the family Cyperaceae.</title>
        <authorList>
            <person name="Qu G."/>
        </authorList>
    </citation>
    <scope>NUCLEOTIDE SEQUENCE</scope>
    <source>
        <strain evidence="2">C.B.Clarke</strain>
        <tissue evidence="2">Leaf</tissue>
    </source>
</reference>
<dbReference type="Gene3D" id="1.10.8.430">
    <property type="entry name" value="Helical domain of apoptotic protease-activating factors"/>
    <property type="match status" value="1"/>
</dbReference>
<dbReference type="Proteomes" id="UP000623129">
    <property type="component" value="Unassembled WGS sequence"/>
</dbReference>
<accession>A0A833VK64</accession>
<evidence type="ECO:0000259" key="1">
    <source>
        <dbReference type="SMART" id="SM00382"/>
    </source>
</evidence>
<dbReference type="InterPro" id="IPR002182">
    <property type="entry name" value="NB-ARC"/>
</dbReference>
<name>A0A833VK64_9POAL</name>
<feature type="domain" description="AAA+ ATPase" evidence="1">
    <location>
        <begin position="161"/>
        <end position="298"/>
    </location>
</feature>
<organism evidence="2 3">
    <name type="scientific">Carex littledalei</name>
    <dbReference type="NCBI Taxonomy" id="544730"/>
    <lineage>
        <taxon>Eukaryota</taxon>
        <taxon>Viridiplantae</taxon>
        <taxon>Streptophyta</taxon>
        <taxon>Embryophyta</taxon>
        <taxon>Tracheophyta</taxon>
        <taxon>Spermatophyta</taxon>
        <taxon>Magnoliopsida</taxon>
        <taxon>Liliopsida</taxon>
        <taxon>Poales</taxon>
        <taxon>Cyperaceae</taxon>
        <taxon>Cyperoideae</taxon>
        <taxon>Cariceae</taxon>
        <taxon>Carex</taxon>
        <taxon>Carex subgen. Euthyceras</taxon>
    </lineage>
</organism>
<dbReference type="GO" id="GO:0098542">
    <property type="term" value="P:defense response to other organism"/>
    <property type="evidence" value="ECO:0007669"/>
    <property type="project" value="TreeGrafter"/>
</dbReference>
<dbReference type="InterPro" id="IPR042197">
    <property type="entry name" value="Apaf_helical"/>
</dbReference>
<dbReference type="InterPro" id="IPR044974">
    <property type="entry name" value="Disease_R_plants"/>
</dbReference>
<dbReference type="InterPro" id="IPR003593">
    <property type="entry name" value="AAA+_ATPase"/>
</dbReference>
<keyword evidence="3" id="KW-1185">Reference proteome</keyword>
<proteinExistence type="predicted"/>
<dbReference type="GO" id="GO:0043531">
    <property type="term" value="F:ADP binding"/>
    <property type="evidence" value="ECO:0007669"/>
    <property type="project" value="InterPro"/>
</dbReference>
<dbReference type="Gene3D" id="3.40.50.300">
    <property type="entry name" value="P-loop containing nucleotide triphosphate hydrolases"/>
    <property type="match status" value="1"/>
</dbReference>
<dbReference type="SUPFAM" id="SSF52540">
    <property type="entry name" value="P-loop containing nucleoside triphosphate hydrolases"/>
    <property type="match status" value="1"/>
</dbReference>
<dbReference type="Pfam" id="PF00931">
    <property type="entry name" value="NB-ARC"/>
    <property type="match status" value="1"/>
</dbReference>
<dbReference type="PRINTS" id="PR00364">
    <property type="entry name" value="DISEASERSIST"/>
</dbReference>
<sequence>MDEGDIFEAFVNLSVHLATNYLQGRLAKNNVEFINLVKRVRQSLNEMVKQKMDILDKTIQCEGEHPALNSIRLQITQSCSLVDSIEYYIKKGSKDKTIWDPIMNDLARLSKPQNTIPQPAAVELVRKKKDPRNNYPGNIIMSIYEKEALELKQWMINENEEHSVIAICGMVGVGKTTLAKIAFDSVILPHESPVRAKEGSSIPIFDRKIWVSAFEGDPLAEKITALVENPSRRIVEELRTDLKEKNCLIVLDDLQNISGWKWLRGTLNKSTRVIVTTSSKEVAQSVCREYIIQLEPLRQEKALEVFCLRAFNQGNLPINWPESQKNKAGKIVHHCGGLPLAIVAFGDYVKELGLGNDQWESFSETPYFFMGNENDILELISEVIKFRIRELPYYLIRCLMYFSMYPSGYVFNRKHILRLLVSHTFTESENSNWSLEQLADKEIIKNLHDRFLLQVADQSAGNAAPPQRFWIHNVVRQVVRSLSEKEYFGKLLDRSRDMVVGSNHHHVIVDEKGVLENIEDSHNLCSVSFLGKRQIPKDLCSKNPGFMLLRVLSLRNAKIEDVEDVKNLLLLRYLDLKYTNVRKCHWLKFLEELQTLDLRYTRVKSVPDECLLKLKKLRHLLLGYVPKKAMRLLEKTTNDFFSATSSYVPEELRNPLKSGINFIFSDTSNMLEGAAVNIKKLQKQNMQTLRAISDPQDLKHLPEIVDLFITGIKKKKMNSFWNSVEQLENLTCLGLSSDSPIEVKGGTQLKGRLQKLHIQGSVSSPLEELCKFENLNELILALSGFQESFPIENLSSLSHLLCLKLYNVTKQKTLTFGPDGFEKLIKLVIADMKELELVKIASEIMGRLTTVKLCDLPKLTGLVVLENDGASEQESCKYILRTKESQQLGCLEVQSLKSIFLRGINDVDIIYGPDVYKYNG</sequence>
<dbReference type="PANTHER" id="PTHR23155:SF1205">
    <property type="entry name" value="DISEASE RESISTANCE PROTEIN RPM1"/>
    <property type="match status" value="1"/>
</dbReference>
<dbReference type="EMBL" id="SWLB01000002">
    <property type="protein sequence ID" value="KAF3340886.1"/>
    <property type="molecule type" value="Genomic_DNA"/>
</dbReference>
<dbReference type="OrthoDB" id="1357022at2759"/>
<dbReference type="InterPro" id="IPR027417">
    <property type="entry name" value="P-loop_NTPase"/>
</dbReference>
<gene>
    <name evidence="2" type="ORF">FCM35_KLT09730</name>
</gene>
<comment type="caution">
    <text evidence="2">The sequence shown here is derived from an EMBL/GenBank/DDBJ whole genome shotgun (WGS) entry which is preliminary data.</text>
</comment>